<keyword evidence="7" id="KW-1185">Reference proteome</keyword>
<evidence type="ECO:0000256" key="1">
    <source>
        <dbReference type="ARBA" id="ARBA00004418"/>
    </source>
</evidence>
<dbReference type="CDD" id="cd08494">
    <property type="entry name" value="PBP2_NikA_DppA_OppA_like_6"/>
    <property type="match status" value="1"/>
</dbReference>
<dbReference type="Gene3D" id="3.40.190.10">
    <property type="entry name" value="Periplasmic binding protein-like II"/>
    <property type="match status" value="1"/>
</dbReference>
<sequence>MRRATLLLSAALALVVTAGLASAKDSVTIGMVLEPPGLDPTAAPAAAIGEVVHYNIFEGLTKINEDFSVTPLLADSWTFSPDLKTLTFKLKPGVKFQDGEPFSSKDVAFSFERFGAKDSTNKDKGFFASIEKVETPDPATVVLHFKEPSFEALFHLGMNTAVILDEKSAATEATAPVGTGPYKLGAWTKGASITLDKWDGYRDPGKIPLAHATFRFISDPSAATAAMLAGDVDAFPRFANVQALDQFKSDPRFAVLVGGTEGKTILAMNNKKKPLDDLKVRQAISYAIDRKAVVDGAMNGLGAPIGSHLTPNDPGYVDLTNVYPHDPEKAKALLKEAGVKAPLDLTLVLPPPPYARQGGEIVAAELADVGINAKIQNVEWAQWLSGVYKEHNYDLTIISHVEPLDIGIYANPNYYYQYDSPAFQEIYKKITTAANLEAYKAALGEAQKQLAADAVNAYLFQLPNVTVANASVQGLWKNAPIFVNDLSEMKWK</sequence>
<dbReference type="PANTHER" id="PTHR30290">
    <property type="entry name" value="PERIPLASMIC BINDING COMPONENT OF ABC TRANSPORTER"/>
    <property type="match status" value="1"/>
</dbReference>
<dbReference type="InterPro" id="IPR030678">
    <property type="entry name" value="Peptide/Ni-bd"/>
</dbReference>
<dbReference type="InterPro" id="IPR039424">
    <property type="entry name" value="SBP_5"/>
</dbReference>
<dbReference type="PANTHER" id="PTHR30290:SF38">
    <property type="entry name" value="D,D-DIPEPTIDE-BINDING PERIPLASMIC PROTEIN DDPA-RELATED"/>
    <property type="match status" value="1"/>
</dbReference>
<feature type="signal peptide" evidence="4">
    <location>
        <begin position="1"/>
        <end position="23"/>
    </location>
</feature>
<comment type="caution">
    <text evidence="6">The sequence shown here is derived from an EMBL/GenBank/DDBJ whole genome shotgun (WGS) entry which is preliminary data.</text>
</comment>
<comment type="similarity">
    <text evidence="2">Belongs to the bacterial solute-binding protein 5 family.</text>
</comment>
<evidence type="ECO:0000256" key="4">
    <source>
        <dbReference type="SAM" id="SignalP"/>
    </source>
</evidence>
<evidence type="ECO:0000259" key="5">
    <source>
        <dbReference type="Pfam" id="PF00496"/>
    </source>
</evidence>
<feature type="domain" description="Solute-binding protein family 5" evidence="5">
    <location>
        <begin position="69"/>
        <end position="399"/>
    </location>
</feature>
<dbReference type="PIRSF" id="PIRSF002741">
    <property type="entry name" value="MppA"/>
    <property type="match status" value="1"/>
</dbReference>
<dbReference type="Pfam" id="PF00496">
    <property type="entry name" value="SBP_bac_5"/>
    <property type="match status" value="1"/>
</dbReference>
<protein>
    <submittedName>
        <fullName evidence="6">Peptide/nickel transport system substrate-binding protein</fullName>
    </submittedName>
</protein>
<keyword evidence="3 4" id="KW-0732">Signal</keyword>
<reference evidence="6 7" key="1">
    <citation type="submission" date="2018-06" db="EMBL/GenBank/DDBJ databases">
        <title>Genomic Encyclopedia of Type Strains, Phase IV (KMG-IV): sequencing the most valuable type-strain genomes for metagenomic binning, comparative biology and taxonomic classification.</title>
        <authorList>
            <person name="Goeker M."/>
        </authorList>
    </citation>
    <scope>NUCLEOTIDE SEQUENCE [LARGE SCALE GENOMIC DNA]</scope>
    <source>
        <strain evidence="6 7">DSM 24875</strain>
    </source>
</reference>
<evidence type="ECO:0000256" key="2">
    <source>
        <dbReference type="ARBA" id="ARBA00005695"/>
    </source>
</evidence>
<dbReference type="GO" id="GO:0043190">
    <property type="term" value="C:ATP-binding cassette (ABC) transporter complex"/>
    <property type="evidence" value="ECO:0007669"/>
    <property type="project" value="InterPro"/>
</dbReference>
<accession>A0A366EFX7</accession>
<feature type="chain" id="PRO_5016736809" evidence="4">
    <location>
        <begin position="24"/>
        <end position="492"/>
    </location>
</feature>
<proteinExistence type="inferred from homology"/>
<dbReference type="AlphaFoldDB" id="A0A366EFX7"/>
<dbReference type="GO" id="GO:0015833">
    <property type="term" value="P:peptide transport"/>
    <property type="evidence" value="ECO:0007669"/>
    <property type="project" value="TreeGrafter"/>
</dbReference>
<evidence type="ECO:0000313" key="6">
    <source>
        <dbReference type="EMBL" id="RBP00926.1"/>
    </source>
</evidence>
<dbReference type="InterPro" id="IPR000914">
    <property type="entry name" value="SBP_5_dom"/>
</dbReference>
<dbReference type="GO" id="GO:0030288">
    <property type="term" value="C:outer membrane-bounded periplasmic space"/>
    <property type="evidence" value="ECO:0007669"/>
    <property type="project" value="UniProtKB-ARBA"/>
</dbReference>
<dbReference type="EMBL" id="QNRK01000064">
    <property type="protein sequence ID" value="RBP00926.1"/>
    <property type="molecule type" value="Genomic_DNA"/>
</dbReference>
<dbReference type="OrthoDB" id="9803988at2"/>
<dbReference type="RefSeq" id="WP_113894092.1">
    <property type="nucleotide sequence ID" value="NZ_QNRK01000064.1"/>
</dbReference>
<dbReference type="GO" id="GO:1904680">
    <property type="term" value="F:peptide transmembrane transporter activity"/>
    <property type="evidence" value="ECO:0007669"/>
    <property type="project" value="TreeGrafter"/>
</dbReference>
<name>A0A366EFX7_9HYPH</name>
<dbReference type="SUPFAM" id="SSF53850">
    <property type="entry name" value="Periplasmic binding protein-like II"/>
    <property type="match status" value="1"/>
</dbReference>
<gene>
    <name evidence="6" type="ORF">DFR50_1647</name>
</gene>
<evidence type="ECO:0000256" key="3">
    <source>
        <dbReference type="ARBA" id="ARBA00022729"/>
    </source>
</evidence>
<organism evidence="6 7">
    <name type="scientific">Roseiarcus fermentans</name>
    <dbReference type="NCBI Taxonomy" id="1473586"/>
    <lineage>
        <taxon>Bacteria</taxon>
        <taxon>Pseudomonadati</taxon>
        <taxon>Pseudomonadota</taxon>
        <taxon>Alphaproteobacteria</taxon>
        <taxon>Hyphomicrobiales</taxon>
        <taxon>Roseiarcaceae</taxon>
        <taxon>Roseiarcus</taxon>
    </lineage>
</organism>
<dbReference type="Proteomes" id="UP000253529">
    <property type="component" value="Unassembled WGS sequence"/>
</dbReference>
<comment type="subcellular location">
    <subcellularLocation>
        <location evidence="1">Periplasm</location>
    </subcellularLocation>
</comment>
<dbReference type="Gene3D" id="3.10.105.10">
    <property type="entry name" value="Dipeptide-binding Protein, Domain 3"/>
    <property type="match status" value="1"/>
</dbReference>
<evidence type="ECO:0000313" key="7">
    <source>
        <dbReference type="Proteomes" id="UP000253529"/>
    </source>
</evidence>